<name>W8NWH4_9EURY</name>
<reference evidence="1 2" key="1">
    <citation type="submission" date="2014-02" db="EMBL/GenBank/DDBJ databases">
        <title>Genome Sequence of an Hyperthermophilic Archaeon, Thermococcus nautili 30-1, producing viral vesicles.</title>
        <authorList>
            <person name="Oberto J."/>
            <person name="Gaudin M."/>
            <person name="Cossu M."/>
            <person name="Gorlas A."/>
            <person name="Slesarev A."/>
            <person name="Marguet E."/>
            <person name="Forterre P."/>
        </authorList>
    </citation>
    <scope>NUCLEOTIDE SEQUENCE [LARGE SCALE GENOMIC DNA]</scope>
    <source>
        <strain evidence="1 2">30-1</strain>
    </source>
</reference>
<dbReference type="eggNOG" id="arCOG10268">
    <property type="taxonomic scope" value="Archaea"/>
</dbReference>
<dbReference type="GeneID" id="24959185"/>
<evidence type="ECO:0008006" key="3">
    <source>
        <dbReference type="Google" id="ProtNLM"/>
    </source>
</evidence>
<evidence type="ECO:0000313" key="2">
    <source>
        <dbReference type="Proteomes" id="UP000019434"/>
    </source>
</evidence>
<dbReference type="KEGG" id="tnu:BD01_2052"/>
<evidence type="ECO:0000313" key="1">
    <source>
        <dbReference type="EMBL" id="AHL23648.1"/>
    </source>
</evidence>
<dbReference type="HOGENOM" id="CLU_1567253_0_0_2"/>
<protein>
    <recommendedName>
        <fullName evidence="3">DUF1616 domain-containing protein</fullName>
    </recommendedName>
</protein>
<accession>W8NWH4</accession>
<dbReference type="EMBL" id="CP007264">
    <property type="protein sequence ID" value="AHL23648.1"/>
    <property type="molecule type" value="Genomic_DNA"/>
</dbReference>
<dbReference type="STRING" id="195522.BD01_2052"/>
<dbReference type="AlphaFoldDB" id="W8NWH4"/>
<organism evidence="1 2">
    <name type="scientific">Thermococcus nautili</name>
    <dbReference type="NCBI Taxonomy" id="195522"/>
    <lineage>
        <taxon>Archaea</taxon>
        <taxon>Methanobacteriati</taxon>
        <taxon>Methanobacteriota</taxon>
        <taxon>Thermococci</taxon>
        <taxon>Thermococcales</taxon>
        <taxon>Thermococcaceae</taxon>
        <taxon>Thermococcus</taxon>
    </lineage>
</organism>
<dbReference type="Proteomes" id="UP000019434">
    <property type="component" value="Chromosome"/>
</dbReference>
<dbReference type="RefSeq" id="WP_042692588.1">
    <property type="nucleotide sequence ID" value="NZ_CP007264.1"/>
</dbReference>
<proteinExistence type="predicted"/>
<sequence>MERIEALLVVVGLLALSVLGYAMTYNSQPRTQPVPPGFGNFNAKLIHLNATSVHLKVGQSLTVKGELAGGHYRINGEEYPYYGRVSLIVYGGPARDTPQWIALEPHLTAPEGIAVSILPKEFYLQPNGEENISVSITPRKSGTFHLYVVAVSDQGWRAWVELNVTAG</sequence>
<dbReference type="OrthoDB" id="97284at2157"/>
<keyword evidence="2" id="KW-1185">Reference proteome</keyword>
<gene>
    <name evidence="1" type="ORF">BD01_2052</name>
</gene>